<reference evidence="4 5" key="1">
    <citation type="journal article" date="2016" name="ISME J.">
        <title>Global occurrence and heterogeneity of the Roseobacter-clade species Ruegeria mobilis.</title>
        <authorList>
            <person name="Sonnenschein E."/>
            <person name="Gram L."/>
        </authorList>
    </citation>
    <scope>NUCLEOTIDE SEQUENCE [LARGE SCALE GENOMIC DNA]</scope>
    <source>
        <strain evidence="4 5">F1926</strain>
        <plasmid evidence="4 5">unnamed1</plasmid>
    </source>
</reference>
<keyword evidence="4" id="KW-0614">Plasmid</keyword>
<feature type="transmembrane region" description="Helical" evidence="2">
    <location>
        <begin position="15"/>
        <end position="34"/>
    </location>
</feature>
<dbReference type="Pfam" id="PF06808">
    <property type="entry name" value="DctM"/>
    <property type="match status" value="1"/>
</dbReference>
<feature type="transmembrane region" description="Helical" evidence="2">
    <location>
        <begin position="362"/>
        <end position="381"/>
    </location>
</feature>
<feature type="transmembrane region" description="Helical" evidence="2">
    <location>
        <begin position="126"/>
        <end position="147"/>
    </location>
</feature>
<keyword evidence="1" id="KW-1003">Cell membrane</keyword>
<feature type="transmembrane region" description="Helical" evidence="2">
    <location>
        <begin position="402"/>
        <end position="435"/>
    </location>
</feature>
<feature type="transmembrane region" description="Helical" evidence="2">
    <location>
        <begin position="465"/>
        <end position="483"/>
    </location>
</feature>
<accession>A0A1B1A749</accession>
<evidence type="ECO:0000313" key="4">
    <source>
        <dbReference type="EMBL" id="ANP42373.1"/>
    </source>
</evidence>
<dbReference type="InterPro" id="IPR010656">
    <property type="entry name" value="DctM"/>
</dbReference>
<gene>
    <name evidence="4" type="ORF">K529_016475</name>
</gene>
<comment type="subcellular location">
    <subcellularLocation>
        <location evidence="1">Cell inner membrane</location>
        <topology evidence="1">Multi-pass membrane protein</topology>
    </subcellularLocation>
</comment>
<feature type="transmembrane region" description="Helical" evidence="2">
    <location>
        <begin position="441"/>
        <end position="458"/>
    </location>
</feature>
<dbReference type="Proteomes" id="UP000013243">
    <property type="component" value="Plasmid unnamed1"/>
</dbReference>
<keyword evidence="2" id="KW-0472">Membrane</keyword>
<feature type="transmembrane region" description="Helical" evidence="2">
    <location>
        <begin position="70"/>
        <end position="89"/>
    </location>
</feature>
<feature type="transmembrane region" description="Helical" evidence="2">
    <location>
        <begin position="40"/>
        <end position="58"/>
    </location>
</feature>
<feature type="transmembrane region" description="Helical" evidence="2">
    <location>
        <begin position="527"/>
        <end position="544"/>
    </location>
</feature>
<dbReference type="PANTHER" id="PTHR43849:SF2">
    <property type="entry name" value="BLL3936 PROTEIN"/>
    <property type="match status" value="1"/>
</dbReference>
<feature type="domain" description="TRAP C4-dicarboxylate transport system permease DctM subunit" evidence="3">
    <location>
        <begin position="111"/>
        <end position="549"/>
    </location>
</feature>
<keyword evidence="1" id="KW-0813">Transport</keyword>
<geneLocation type="plasmid" evidence="4 5">
    <name>unnamed1</name>
</geneLocation>
<dbReference type="GO" id="GO:0005886">
    <property type="term" value="C:plasma membrane"/>
    <property type="evidence" value="ECO:0007669"/>
    <property type="project" value="UniProtKB-SubCell"/>
</dbReference>
<feature type="transmembrane region" description="Helical" evidence="2">
    <location>
        <begin position="587"/>
        <end position="618"/>
    </location>
</feature>
<comment type="function">
    <text evidence="1">Part of the tripartite ATP-independent periplasmic (TRAP) transport system.</text>
</comment>
<dbReference type="AlphaFoldDB" id="A0A1B1A749"/>
<dbReference type="NCBIfam" id="TIGR02123">
    <property type="entry name" value="TRAP_fused"/>
    <property type="match status" value="1"/>
</dbReference>
<evidence type="ECO:0000259" key="3">
    <source>
        <dbReference type="Pfam" id="PF06808"/>
    </source>
</evidence>
<feature type="transmembrane region" description="Helical" evidence="2">
    <location>
        <begin position="299"/>
        <end position="316"/>
    </location>
</feature>
<name>A0A1B1A749_9RHOB</name>
<dbReference type="KEGG" id="rmb:K529_016475"/>
<dbReference type="InterPro" id="IPR011853">
    <property type="entry name" value="TRAP_DctM-Dct_fused"/>
</dbReference>
<dbReference type="OrthoDB" id="9759894at2"/>
<proteinExistence type="predicted"/>
<feature type="transmembrane region" description="Helical" evidence="2">
    <location>
        <begin position="337"/>
        <end position="356"/>
    </location>
</feature>
<dbReference type="EMBL" id="CP015231">
    <property type="protein sequence ID" value="ANP42373.1"/>
    <property type="molecule type" value="Genomic_DNA"/>
</dbReference>
<dbReference type="RefSeq" id="WP_005610980.1">
    <property type="nucleotide sequence ID" value="NZ_CP015231.1"/>
</dbReference>
<evidence type="ECO:0000313" key="5">
    <source>
        <dbReference type="Proteomes" id="UP000013243"/>
    </source>
</evidence>
<dbReference type="GO" id="GO:0022857">
    <property type="term" value="F:transmembrane transporter activity"/>
    <property type="evidence" value="ECO:0007669"/>
    <property type="project" value="UniProtKB-UniRule"/>
</dbReference>
<sequence length="638" mass="66180">MSDTTSSTSEGSRPLVGIVLALCAVAFVALTSGFGQFTNLVQRPAFLLLIILLGYALYPAKNLGKAGWIVDIVLASGGTAACASIIWRSDIIATSLPFAEPLDLVLLITLLLASITLMVRMVGWAFPGFVILALAYALWGNVIPGTFGHRGVDIWFLTETLFLGDIGLWGLLTGVAATTIAPFVLFGSMILNTGGGQTFMDIAMRVSGRSPGGAAKMATVASGLFGMVSGSAVANVATTGNLTIPLMQRLGYPARLSGAVEAVASTGGQLAPPIMGAAAFVMAELVGVSYLTIVKAGVIPALLFYTSIFVILHLLAKRWQLPLVPEEDMPAWREALDLKRLLPLIAGLTALIVAVFSGRSIAFSAFIGTMVLLGVYLTLNIRGKEDLRICSKAILAGAKDAGIGFVTITVLLAGAQILVSIINLTGVGVALSSLIVDGFSSWPLLAPVVVAMACLVLGMGVPTTAAYILVASILAPAMIRIGFDPLATHLFVLYFAALSAITPPVCVAVFVASGIAKTSWFAVAKQAIRLSSAIYLLPFAFLFIPGLLGQGDTADIALSVLRAIVITCAIAMLASGRAWDQRGILTLLLWLGALGLALVPSTYAIGGAAVLSLIIVYLPDGYAGVPETSSPATKEIGK</sequence>
<feature type="transmembrane region" description="Helical" evidence="2">
    <location>
        <begin position="167"/>
        <end position="191"/>
    </location>
</feature>
<keyword evidence="1" id="KW-0997">Cell inner membrane</keyword>
<keyword evidence="2" id="KW-0812">Transmembrane</keyword>
<feature type="transmembrane region" description="Helical" evidence="2">
    <location>
        <begin position="101"/>
        <end position="119"/>
    </location>
</feature>
<keyword evidence="2" id="KW-1133">Transmembrane helix</keyword>
<dbReference type="PANTHER" id="PTHR43849">
    <property type="entry name" value="BLL3936 PROTEIN"/>
    <property type="match status" value="1"/>
</dbReference>
<protein>
    <submittedName>
        <fullName evidence="4">C4-dicarboxylate ABC transporter permease</fullName>
    </submittedName>
</protein>
<organism evidence="4 5">
    <name type="scientific">Tritonibacter mobilis F1926</name>
    <dbReference type="NCBI Taxonomy" id="1265309"/>
    <lineage>
        <taxon>Bacteria</taxon>
        <taxon>Pseudomonadati</taxon>
        <taxon>Pseudomonadota</taxon>
        <taxon>Alphaproteobacteria</taxon>
        <taxon>Rhodobacterales</taxon>
        <taxon>Paracoccaceae</taxon>
        <taxon>Tritonibacter</taxon>
    </lineage>
</organism>
<dbReference type="GeneID" id="28251462"/>
<feature type="transmembrane region" description="Helical" evidence="2">
    <location>
        <begin position="556"/>
        <end position="575"/>
    </location>
</feature>
<evidence type="ECO:0000256" key="2">
    <source>
        <dbReference type="SAM" id="Phobius"/>
    </source>
</evidence>
<evidence type="ECO:0000256" key="1">
    <source>
        <dbReference type="RuleBase" id="RU369079"/>
    </source>
</evidence>
<feature type="transmembrane region" description="Helical" evidence="2">
    <location>
        <begin position="489"/>
        <end position="515"/>
    </location>
</feature>